<evidence type="ECO:0000256" key="2">
    <source>
        <dbReference type="ARBA" id="ARBA00022679"/>
    </source>
</evidence>
<evidence type="ECO:0000256" key="7">
    <source>
        <dbReference type="ARBA" id="ARBA00023204"/>
    </source>
</evidence>
<keyword evidence="3" id="KW-0548">Nucleotidyltransferase</keyword>
<evidence type="ECO:0000256" key="5">
    <source>
        <dbReference type="ARBA" id="ARBA00022763"/>
    </source>
</evidence>
<dbReference type="Pfam" id="PF00817">
    <property type="entry name" value="IMS"/>
    <property type="match status" value="1"/>
</dbReference>
<dbReference type="InterPro" id="IPR001126">
    <property type="entry name" value="UmuC"/>
</dbReference>
<dbReference type="Gene3D" id="3.40.1170.60">
    <property type="match status" value="1"/>
</dbReference>
<dbReference type="GO" id="GO:0046872">
    <property type="term" value="F:metal ion binding"/>
    <property type="evidence" value="ECO:0007669"/>
    <property type="project" value="UniProtKB-KW"/>
</dbReference>
<proteinExistence type="inferred from homology"/>
<evidence type="ECO:0000313" key="9">
    <source>
        <dbReference type="EMBL" id="PUE03745.1"/>
    </source>
</evidence>
<dbReference type="GO" id="GO:0042276">
    <property type="term" value="P:error-prone translesion synthesis"/>
    <property type="evidence" value="ECO:0007669"/>
    <property type="project" value="TreeGrafter"/>
</dbReference>
<evidence type="ECO:0000256" key="6">
    <source>
        <dbReference type="ARBA" id="ARBA00022842"/>
    </source>
</evidence>
<feature type="domain" description="UmuC" evidence="8">
    <location>
        <begin position="1"/>
        <end position="98"/>
    </location>
</feature>
<keyword evidence="6" id="KW-0460">Magnesium</keyword>
<dbReference type="GO" id="GO:0009432">
    <property type="term" value="P:SOS response"/>
    <property type="evidence" value="ECO:0007669"/>
    <property type="project" value="TreeGrafter"/>
</dbReference>
<name>A0A6N4E2V2_9GAMM</name>
<evidence type="ECO:0000256" key="3">
    <source>
        <dbReference type="ARBA" id="ARBA00022695"/>
    </source>
</evidence>
<dbReference type="GO" id="GO:0003887">
    <property type="term" value="F:DNA-directed DNA polymerase activity"/>
    <property type="evidence" value="ECO:0007669"/>
    <property type="project" value="TreeGrafter"/>
</dbReference>
<dbReference type="InterPro" id="IPR043502">
    <property type="entry name" value="DNA/RNA_pol_sf"/>
</dbReference>
<keyword evidence="2" id="KW-0808">Transferase</keyword>
<sequence>MNAFFCSIEQMDHPEWQGKPVGVTNGATGTCIITCSYEARAWGVCTGMRVNRAREICPGFTQIASRPERYAEVSANIMDALLAITPDLEVFSVDEAFLARIIHKKGRTSFNQLI</sequence>
<reference evidence="9 10" key="1">
    <citation type="submission" date="2018-01" db="EMBL/GenBank/DDBJ databases">
        <title>Novel co-symbiosis in the lucinid bivalve Phacoides pectinatus.</title>
        <authorList>
            <person name="Lim S.J."/>
            <person name="Davis B.G."/>
            <person name="Gill D.E."/>
            <person name="Engel A.S."/>
            <person name="Anderson L.C."/>
            <person name="Campbell B.J."/>
        </authorList>
    </citation>
    <scope>NUCLEOTIDE SEQUENCE [LARGE SCALE GENOMIC DNA]</scope>
    <source>
        <strain evidence="9">N3_P5</strain>
    </source>
</reference>
<protein>
    <recommendedName>
        <fullName evidence="8">UmuC domain-containing protein</fullName>
    </recommendedName>
</protein>
<dbReference type="Gene3D" id="3.30.70.270">
    <property type="match status" value="1"/>
</dbReference>
<dbReference type="PANTHER" id="PTHR11076">
    <property type="entry name" value="DNA REPAIR POLYMERASE UMUC / TRANSFERASE FAMILY MEMBER"/>
    <property type="match status" value="1"/>
</dbReference>
<organism evidence="9 10">
    <name type="scientific">Candidatus Sedimenticola endophacoides</name>
    <dbReference type="NCBI Taxonomy" id="2548426"/>
    <lineage>
        <taxon>Bacteria</taxon>
        <taxon>Pseudomonadati</taxon>
        <taxon>Pseudomonadota</taxon>
        <taxon>Gammaproteobacteria</taxon>
        <taxon>Chromatiales</taxon>
        <taxon>Sedimenticolaceae</taxon>
        <taxon>Sedimenticola</taxon>
    </lineage>
</organism>
<evidence type="ECO:0000259" key="8">
    <source>
        <dbReference type="PROSITE" id="PS50173"/>
    </source>
</evidence>
<dbReference type="PANTHER" id="PTHR11076:SF33">
    <property type="entry name" value="DNA POLYMERASE KAPPA"/>
    <property type="match status" value="1"/>
</dbReference>
<evidence type="ECO:0000313" key="10">
    <source>
        <dbReference type="Proteomes" id="UP000250928"/>
    </source>
</evidence>
<dbReference type="GO" id="GO:0006281">
    <property type="term" value="P:DNA repair"/>
    <property type="evidence" value="ECO:0007669"/>
    <property type="project" value="UniProtKB-KW"/>
</dbReference>
<dbReference type="SUPFAM" id="SSF56672">
    <property type="entry name" value="DNA/RNA polymerases"/>
    <property type="match status" value="1"/>
</dbReference>
<dbReference type="GO" id="GO:0005829">
    <property type="term" value="C:cytosol"/>
    <property type="evidence" value="ECO:0007669"/>
    <property type="project" value="TreeGrafter"/>
</dbReference>
<dbReference type="FunFam" id="3.40.1170.60:FF:000003">
    <property type="entry name" value="DNA polymerase eta"/>
    <property type="match status" value="1"/>
</dbReference>
<dbReference type="Proteomes" id="UP000250928">
    <property type="component" value="Unassembled WGS sequence"/>
</dbReference>
<keyword evidence="4" id="KW-0479">Metal-binding</keyword>
<dbReference type="InterPro" id="IPR043128">
    <property type="entry name" value="Rev_trsase/Diguanyl_cyclase"/>
</dbReference>
<dbReference type="InterPro" id="IPR050116">
    <property type="entry name" value="DNA_polymerase-Y"/>
</dbReference>
<dbReference type="PROSITE" id="PS50173">
    <property type="entry name" value="UMUC"/>
    <property type="match status" value="1"/>
</dbReference>
<gene>
    <name evidence="9" type="ORF">C3L24_04250</name>
</gene>
<dbReference type="EMBL" id="PQCO01000150">
    <property type="protein sequence ID" value="PUE03745.1"/>
    <property type="molecule type" value="Genomic_DNA"/>
</dbReference>
<evidence type="ECO:0000256" key="4">
    <source>
        <dbReference type="ARBA" id="ARBA00022723"/>
    </source>
</evidence>
<keyword evidence="7" id="KW-0234">DNA repair</keyword>
<comment type="similarity">
    <text evidence="1">Belongs to the DNA polymerase type-Y family.</text>
</comment>
<evidence type="ECO:0000256" key="1">
    <source>
        <dbReference type="ARBA" id="ARBA00010945"/>
    </source>
</evidence>
<dbReference type="AlphaFoldDB" id="A0A6N4E2V2"/>
<comment type="caution">
    <text evidence="9">The sequence shown here is derived from an EMBL/GenBank/DDBJ whole genome shotgun (WGS) entry which is preliminary data.</text>
</comment>
<accession>A0A6N4E2V2</accession>
<keyword evidence="5" id="KW-0227">DNA damage</keyword>